<dbReference type="RefSeq" id="WP_130512261.1">
    <property type="nucleotide sequence ID" value="NZ_SHKY01000001.1"/>
</dbReference>
<dbReference type="OrthoDB" id="5241041at2"/>
<dbReference type="PANTHER" id="PTHR43156">
    <property type="entry name" value="STAGE II SPORULATION PROTEIN E-RELATED"/>
    <property type="match status" value="1"/>
</dbReference>
<keyword evidence="4" id="KW-1185">Reference proteome</keyword>
<dbReference type="Proteomes" id="UP000292564">
    <property type="component" value="Unassembled WGS sequence"/>
</dbReference>
<name>A0A4Q7ZRN7_9ACTN</name>
<dbReference type="SMART" id="SM00331">
    <property type="entry name" value="PP2C_SIG"/>
    <property type="match status" value="1"/>
</dbReference>
<dbReference type="Pfam" id="PF07228">
    <property type="entry name" value="SpoIIE"/>
    <property type="match status" value="1"/>
</dbReference>
<reference evidence="3 4" key="1">
    <citation type="submission" date="2019-02" db="EMBL/GenBank/DDBJ databases">
        <title>Sequencing the genomes of 1000 actinobacteria strains.</title>
        <authorList>
            <person name="Klenk H.-P."/>
        </authorList>
    </citation>
    <scope>NUCLEOTIDE SEQUENCE [LARGE SCALE GENOMIC DNA]</scope>
    <source>
        <strain evidence="3 4">DSM 45162</strain>
    </source>
</reference>
<evidence type="ECO:0000313" key="4">
    <source>
        <dbReference type="Proteomes" id="UP000292564"/>
    </source>
</evidence>
<sequence length="441" mass="46258">MDPALVPGHGASDRTGDAPAPPRDFLLAAYRMLGRSLSLHRSARAAVWLPVPVLAGTAALVLVTGPQRAHWWTTDARTAGNGPERMPVRSAEQPPVVLPDWIRSALAVADGPWVRPVRSGRWGLPDGTERHGHGVVVRLPCDHLCQGVLVLLREANRPAFDDADNSLAIRYAEPVGRAVTAALLYRDQVRVADALRATLRPAAPPPVAGLDLATAYRPAREAMHMSGDVVHVEPLADGGVLCILGDVCGKGVDAAVAGGQLRQALRMLRRVTEQPLDILAVLNDASFDLNSAAATQFATVVVGSARATPGGAVLLRLAAGGHLPPLVVRRTGEVEAVRIGGMMLGADVPGTFAEAVVWLAPGETCVLYTDGVTEARGPSGAMFGPDRLATLLADYAGAPAAVVAERIEQRVVDWLTGAYHDDIAILVVRAQPAVAPRGGAR</sequence>
<accession>A0A4Q7ZRN7</accession>
<organism evidence="3 4">
    <name type="scientific">Krasilnikovia cinnamomea</name>
    <dbReference type="NCBI Taxonomy" id="349313"/>
    <lineage>
        <taxon>Bacteria</taxon>
        <taxon>Bacillati</taxon>
        <taxon>Actinomycetota</taxon>
        <taxon>Actinomycetes</taxon>
        <taxon>Micromonosporales</taxon>
        <taxon>Micromonosporaceae</taxon>
        <taxon>Krasilnikovia</taxon>
    </lineage>
</organism>
<dbReference type="Gene3D" id="3.60.40.10">
    <property type="entry name" value="PPM-type phosphatase domain"/>
    <property type="match status" value="1"/>
</dbReference>
<dbReference type="InterPro" id="IPR001932">
    <property type="entry name" value="PPM-type_phosphatase-like_dom"/>
</dbReference>
<dbReference type="PANTHER" id="PTHR43156:SF2">
    <property type="entry name" value="STAGE II SPORULATION PROTEIN E"/>
    <property type="match status" value="1"/>
</dbReference>
<feature type="domain" description="PPM-type phosphatase" evidence="2">
    <location>
        <begin position="207"/>
        <end position="430"/>
    </location>
</feature>
<proteinExistence type="predicted"/>
<comment type="caution">
    <text evidence="3">The sequence shown here is derived from an EMBL/GenBank/DDBJ whole genome shotgun (WGS) entry which is preliminary data.</text>
</comment>
<evidence type="ECO:0000313" key="3">
    <source>
        <dbReference type="EMBL" id="RZU53812.1"/>
    </source>
</evidence>
<dbReference type="AlphaFoldDB" id="A0A4Q7ZRN7"/>
<evidence type="ECO:0000259" key="2">
    <source>
        <dbReference type="SMART" id="SM00331"/>
    </source>
</evidence>
<dbReference type="SUPFAM" id="SSF81606">
    <property type="entry name" value="PP2C-like"/>
    <property type="match status" value="1"/>
</dbReference>
<dbReference type="EMBL" id="SHKY01000001">
    <property type="protein sequence ID" value="RZU53812.1"/>
    <property type="molecule type" value="Genomic_DNA"/>
</dbReference>
<dbReference type="GO" id="GO:0016791">
    <property type="term" value="F:phosphatase activity"/>
    <property type="evidence" value="ECO:0007669"/>
    <property type="project" value="TreeGrafter"/>
</dbReference>
<protein>
    <submittedName>
        <fullName evidence="3">Stage II sporulation protein E</fullName>
    </submittedName>
</protein>
<keyword evidence="1" id="KW-0378">Hydrolase</keyword>
<evidence type="ECO:0000256" key="1">
    <source>
        <dbReference type="ARBA" id="ARBA00022801"/>
    </source>
</evidence>
<dbReference type="InterPro" id="IPR052016">
    <property type="entry name" value="Bact_Sigma-Reg"/>
</dbReference>
<dbReference type="InterPro" id="IPR036457">
    <property type="entry name" value="PPM-type-like_dom_sf"/>
</dbReference>
<gene>
    <name evidence="3" type="ORF">EV385_5746</name>
</gene>